<keyword evidence="3" id="KW-1015">Disulfide bond</keyword>
<evidence type="ECO:0000256" key="3">
    <source>
        <dbReference type="ARBA" id="ARBA00023157"/>
    </source>
</evidence>
<evidence type="ECO:0000313" key="7">
    <source>
        <dbReference type="EMBL" id="RKF42094.1"/>
    </source>
</evidence>
<dbReference type="Pfam" id="PF00578">
    <property type="entry name" value="AhpC-TSA"/>
    <property type="match status" value="1"/>
</dbReference>
<keyword evidence="4" id="KW-0676">Redox-active center</keyword>
<dbReference type="PROSITE" id="PS51352">
    <property type="entry name" value="THIOREDOXIN_2"/>
    <property type="match status" value="1"/>
</dbReference>
<comment type="subcellular location">
    <subcellularLocation>
        <location evidence="1">Cell envelope</location>
    </subcellularLocation>
</comment>
<evidence type="ECO:0000256" key="2">
    <source>
        <dbReference type="ARBA" id="ARBA00022748"/>
    </source>
</evidence>
<keyword evidence="2" id="KW-0201">Cytochrome c-type biogenesis</keyword>
<evidence type="ECO:0000256" key="1">
    <source>
        <dbReference type="ARBA" id="ARBA00004196"/>
    </source>
</evidence>
<dbReference type="PANTHER" id="PTHR42852">
    <property type="entry name" value="THIOL:DISULFIDE INTERCHANGE PROTEIN DSBE"/>
    <property type="match status" value="1"/>
</dbReference>
<keyword evidence="5" id="KW-0175">Coiled coil</keyword>
<dbReference type="Proteomes" id="UP000286402">
    <property type="component" value="Unassembled WGS sequence"/>
</dbReference>
<dbReference type="CDD" id="cd02966">
    <property type="entry name" value="TlpA_like_family"/>
    <property type="match status" value="1"/>
</dbReference>
<comment type="caution">
    <text evidence="7">The sequence shown here is derived from an EMBL/GenBank/DDBJ whole genome shotgun (WGS) entry which is preliminary data.</text>
</comment>
<name>A0A420GA89_9SPHI</name>
<dbReference type="InterPro" id="IPR050553">
    <property type="entry name" value="Thioredoxin_ResA/DsbE_sf"/>
</dbReference>
<dbReference type="PANTHER" id="PTHR42852:SF6">
    <property type="entry name" value="THIOL:DISULFIDE INTERCHANGE PROTEIN DSBE"/>
    <property type="match status" value="1"/>
</dbReference>
<feature type="domain" description="Thioredoxin" evidence="6">
    <location>
        <begin position="257"/>
        <end position="394"/>
    </location>
</feature>
<dbReference type="GO" id="GO:0030313">
    <property type="term" value="C:cell envelope"/>
    <property type="evidence" value="ECO:0007669"/>
    <property type="project" value="UniProtKB-SubCell"/>
</dbReference>
<dbReference type="InterPro" id="IPR036249">
    <property type="entry name" value="Thioredoxin-like_sf"/>
</dbReference>
<proteinExistence type="predicted"/>
<reference evidence="7 8" key="1">
    <citation type="submission" date="2016-07" db="EMBL/GenBank/DDBJ databases">
        <title>Genome analysis of Sphingobacterium siyangense T12B17.</title>
        <authorList>
            <person name="Xu D."/>
            <person name="Su Y."/>
            <person name="Zheng S."/>
        </authorList>
    </citation>
    <scope>NUCLEOTIDE SEQUENCE [LARGE SCALE GENOMIC DNA]</scope>
    <source>
        <strain evidence="7 8">T12B17</strain>
    </source>
</reference>
<dbReference type="InterPro" id="IPR025380">
    <property type="entry name" value="DUF4369"/>
</dbReference>
<dbReference type="SUPFAM" id="SSF52833">
    <property type="entry name" value="Thioredoxin-like"/>
    <property type="match status" value="1"/>
</dbReference>
<dbReference type="GO" id="GO:0016491">
    <property type="term" value="F:oxidoreductase activity"/>
    <property type="evidence" value="ECO:0007669"/>
    <property type="project" value="InterPro"/>
</dbReference>
<dbReference type="InterPro" id="IPR013766">
    <property type="entry name" value="Thioredoxin_domain"/>
</dbReference>
<dbReference type="RefSeq" id="WP_120332495.1">
    <property type="nucleotide sequence ID" value="NZ_JBARTG010000213.1"/>
</dbReference>
<dbReference type="InterPro" id="IPR017937">
    <property type="entry name" value="Thioredoxin_CS"/>
</dbReference>
<accession>A0A420GA89</accession>
<sequence>MKKISLFKQTGLLSQVVTIPLIAILSLQLAQANHFSSLQDSTGNYTVSGKLKDYDSGWIYLRHGEGLKQGQQIDSTKIIHGEFTFNGKVSGIEPFMLGVHFKDNKGNILPSTQYQGPFILSPGKLYGEGKFESPNFWTFSGTKEQDEYNSYKSKLHVLFERSQQIKRKKNNLKKTERKLSDQLNAELVSIENEINDAIRMHVSQNSSSQVAAYIAKSNLANTDPLISRAIYELLDSTVKESLYGKELLQFVLLKEPTGIGHTAPPLNLPDHSGQLHALSNYRGSYVLIDFWASWCGPCRLENPNLVKVQHTYAPKGLKIISISVDTDMHAWQKAVSEDKLSWLQLSDLKGVKSETGKQYGITHVPMNFLLDKEGKIIGRDLKGNELWEKLKEIL</sequence>
<evidence type="ECO:0000256" key="5">
    <source>
        <dbReference type="SAM" id="Coils"/>
    </source>
</evidence>
<gene>
    <name evidence="7" type="ORF">BCY89_00940</name>
</gene>
<organism evidence="7 8">
    <name type="scientific">Sphingobacterium siyangense</name>
    <dbReference type="NCBI Taxonomy" id="459529"/>
    <lineage>
        <taxon>Bacteria</taxon>
        <taxon>Pseudomonadati</taxon>
        <taxon>Bacteroidota</taxon>
        <taxon>Sphingobacteriia</taxon>
        <taxon>Sphingobacteriales</taxon>
        <taxon>Sphingobacteriaceae</taxon>
        <taxon>Sphingobacterium</taxon>
    </lineage>
</organism>
<keyword evidence="8" id="KW-1185">Reference proteome</keyword>
<dbReference type="AlphaFoldDB" id="A0A420GA89"/>
<dbReference type="Gene3D" id="3.40.30.10">
    <property type="entry name" value="Glutaredoxin"/>
    <property type="match status" value="1"/>
</dbReference>
<dbReference type="EMBL" id="MCAQ01000001">
    <property type="protein sequence ID" value="RKF42094.1"/>
    <property type="molecule type" value="Genomic_DNA"/>
</dbReference>
<evidence type="ECO:0000259" key="6">
    <source>
        <dbReference type="PROSITE" id="PS51352"/>
    </source>
</evidence>
<dbReference type="InterPro" id="IPR000866">
    <property type="entry name" value="AhpC/TSA"/>
</dbReference>
<dbReference type="Pfam" id="PF14289">
    <property type="entry name" value="DUF4369"/>
    <property type="match status" value="1"/>
</dbReference>
<dbReference type="PROSITE" id="PS00194">
    <property type="entry name" value="THIOREDOXIN_1"/>
    <property type="match status" value="1"/>
</dbReference>
<protein>
    <recommendedName>
        <fullName evidence="6">Thioredoxin domain-containing protein</fullName>
    </recommendedName>
</protein>
<evidence type="ECO:0000256" key="4">
    <source>
        <dbReference type="ARBA" id="ARBA00023284"/>
    </source>
</evidence>
<feature type="coiled-coil region" evidence="5">
    <location>
        <begin position="158"/>
        <end position="200"/>
    </location>
</feature>
<dbReference type="GO" id="GO:0016209">
    <property type="term" value="F:antioxidant activity"/>
    <property type="evidence" value="ECO:0007669"/>
    <property type="project" value="InterPro"/>
</dbReference>
<evidence type="ECO:0000313" key="8">
    <source>
        <dbReference type="Proteomes" id="UP000286402"/>
    </source>
</evidence>
<dbReference type="GO" id="GO:0017004">
    <property type="term" value="P:cytochrome complex assembly"/>
    <property type="evidence" value="ECO:0007669"/>
    <property type="project" value="UniProtKB-KW"/>
</dbReference>